<evidence type="ECO:0000256" key="1">
    <source>
        <dbReference type="SAM" id="MobiDB-lite"/>
    </source>
</evidence>
<feature type="compositionally biased region" description="Polar residues" evidence="1">
    <location>
        <begin position="77"/>
        <end position="88"/>
    </location>
</feature>
<evidence type="ECO:0000313" key="2">
    <source>
        <dbReference type="EMBL" id="VGM95851.1"/>
    </source>
</evidence>
<protein>
    <submittedName>
        <fullName evidence="2">Uncharacterized protein</fullName>
    </submittedName>
</protein>
<proteinExistence type="predicted"/>
<reference evidence="2" key="1">
    <citation type="submission" date="2019-03" db="EMBL/GenBank/DDBJ databases">
        <authorList>
            <consortium name="Pathogen Informatics"/>
        </authorList>
    </citation>
    <scope>NUCLEOTIDE SEQUENCE</scope>
    <source>
        <strain evidence="2">Unknown</strain>
    </source>
</reference>
<dbReference type="InterPro" id="IPR027417">
    <property type="entry name" value="P-loop_NTPase"/>
</dbReference>
<organism evidence="2">
    <name type="scientific">uncultured Avibacterium sp</name>
    <dbReference type="NCBI Taxonomy" id="1936169"/>
    <lineage>
        <taxon>Bacteria</taxon>
        <taxon>Pseudomonadati</taxon>
        <taxon>Pseudomonadota</taxon>
        <taxon>Gammaproteobacteria</taxon>
        <taxon>Pasteurellales</taxon>
        <taxon>Pasteurellaceae</taxon>
        <taxon>Avibacterium</taxon>
        <taxon>environmental samples</taxon>
    </lineage>
</organism>
<sequence>MKDNLFIETENNMKEPAGQKKLRFTDDLSLNLGNSFEQDNFEISNDLPLNLKNSVDQDRFEFFDDISLNLDNPSENVTLSSEANSNEPKLSETPPPVFDKYQSRMPIQKELTRTLDLDIEQYCQRLFELNEDEDKHYVLFFGQPASGKTWIIGSLLHYMKNHLGGTVYLDTDNSTEREEELFYQLQDNFNGVAFAERITSTDTKQYFEFHVSFTPKDSNKPPINFVFIDGSGEHSEQAFRKKRSERIR</sequence>
<accession>A0A486XCG3</accession>
<dbReference type="AlphaFoldDB" id="A0A486XCG3"/>
<dbReference type="EMBL" id="CAAHDN010000013">
    <property type="protein sequence ID" value="VGM95851.1"/>
    <property type="molecule type" value="Genomic_DNA"/>
</dbReference>
<feature type="region of interest" description="Disordered" evidence="1">
    <location>
        <begin position="77"/>
        <end position="96"/>
    </location>
</feature>
<gene>
    <name evidence="2" type="ORF">NCTC4101_01253</name>
</gene>
<dbReference type="SUPFAM" id="SSF52540">
    <property type="entry name" value="P-loop containing nucleoside triphosphate hydrolases"/>
    <property type="match status" value="1"/>
</dbReference>
<name>A0A486XCG3_9PAST</name>